<dbReference type="Pfam" id="PF20176">
    <property type="entry name" value="DUF6541"/>
    <property type="match status" value="1"/>
</dbReference>
<proteinExistence type="predicted"/>
<dbReference type="EMBL" id="JASOIH010000621">
    <property type="protein sequence ID" value="MDK6900850.1"/>
    <property type="molecule type" value="Genomic_DNA"/>
</dbReference>
<comment type="caution">
    <text evidence="1">The sequence shown here is derived from an EMBL/GenBank/DDBJ whole genome shotgun (WGS) entry which is preliminary data.</text>
</comment>
<dbReference type="AlphaFoldDB" id="A0AAW6XZ48"/>
<dbReference type="RefSeq" id="WP_285312399.1">
    <property type="nucleotide sequence ID" value="NZ_JASOIH010000621.1"/>
</dbReference>
<evidence type="ECO:0000313" key="2">
    <source>
        <dbReference type="Proteomes" id="UP001230629"/>
    </source>
</evidence>
<feature type="non-terminal residue" evidence="1">
    <location>
        <position position="1"/>
    </location>
</feature>
<evidence type="ECO:0000313" key="1">
    <source>
        <dbReference type="EMBL" id="MDK6900850.1"/>
    </source>
</evidence>
<dbReference type="InterPro" id="IPR046671">
    <property type="entry name" value="DUF6541"/>
</dbReference>
<gene>
    <name evidence="1" type="ORF">QP229_12915</name>
</gene>
<sequence>EVCSLLKRENIHYALQLRDVYLWGGSGWNIEKNFSSLDHLEDIPGAKVVDQQGEAKLVKLPDCTIQ</sequence>
<dbReference type="Proteomes" id="UP001230629">
    <property type="component" value="Unassembled WGS sequence"/>
</dbReference>
<accession>A0AAW6XZ48</accession>
<name>A0AAW6XZ48_STRAG</name>
<reference evidence="1" key="1">
    <citation type="submission" date="2023-05" db="EMBL/GenBank/DDBJ databases">
        <title>Cataloging the Phylogenetic Diversity of Human Bladder Bacteria.</title>
        <authorList>
            <person name="Du J."/>
        </authorList>
    </citation>
    <scope>NUCLEOTIDE SEQUENCE</scope>
    <source>
        <strain evidence="1">UMB8703</strain>
    </source>
</reference>
<protein>
    <submittedName>
        <fullName evidence="1">Uncharacterized protein</fullName>
    </submittedName>
</protein>
<organism evidence="1 2">
    <name type="scientific">Streptococcus agalactiae</name>
    <dbReference type="NCBI Taxonomy" id="1311"/>
    <lineage>
        <taxon>Bacteria</taxon>
        <taxon>Bacillati</taxon>
        <taxon>Bacillota</taxon>
        <taxon>Bacilli</taxon>
        <taxon>Lactobacillales</taxon>
        <taxon>Streptococcaceae</taxon>
        <taxon>Streptococcus</taxon>
    </lineage>
</organism>